<proteinExistence type="predicted"/>
<sequence length="591" mass="66080">MAGPLMRVVRARHASDPCFGLSDDSVPDWLHGNMQPKKRNYPGYPHQGVSVIMSSMQYQYQGVPTTAAPFADWPEMLSSAPPPQRPAGTPWQHMNLEPAITQPPPMGHAGGEAISTATTELYPYPSSSPSHNTSLAPDFPIFSHGFGQPWSFNFQFVDNPLLFDQYPLFYQQDNMPLYDYDNNANHNPDNLVNLPDDSTASGHDHEGVLQSDAASSAQILNPPFSLPDPSATPSVDMASNLGLSMPFLELNQDESGWQFVEKGQAWSEDGQVSPGSHQSSGSASPIDGSWLCIPSYLDKPREVSSGYTTDGTSSPESLVLASHEVPTTRRRPRKRGALPPTERLQTSKTRRMAACIRCQMQKIRCIPNPDDEMGPCITCSTVTPSKKVIHQLHCCRWKLTAATVYRQAHLKLTKRWRGSTMYDIPASDWADDEIRIIQISEGLCSKPFEIKVRRFKPQPGDVTDRIWTDKQGNPHISRIPPYAIASVGETCKQFVKHAEENAFEAVKQFASRHDVHPIVQETYKAAWNHMRHITGTSGSINLKEFMKELWRFWFVLRHTMGSNEIVGDEHLGMEPEMHKDYPFPPGHLSVP</sequence>
<dbReference type="GeneID" id="92087557"/>
<feature type="compositionally biased region" description="Polar residues" evidence="1">
    <location>
        <begin position="182"/>
        <end position="201"/>
    </location>
</feature>
<dbReference type="Proteomes" id="UP001480595">
    <property type="component" value="Unassembled WGS sequence"/>
</dbReference>
<reference evidence="2 3" key="1">
    <citation type="submission" date="2023-01" db="EMBL/GenBank/DDBJ databases">
        <title>Analysis of 21 Apiospora genomes using comparative genomics revels a genus with tremendous synthesis potential of carbohydrate active enzymes and secondary metabolites.</title>
        <authorList>
            <person name="Sorensen T."/>
        </authorList>
    </citation>
    <scope>NUCLEOTIDE SEQUENCE [LARGE SCALE GENOMIC DNA]</scope>
    <source>
        <strain evidence="2 3">CBS 135458</strain>
    </source>
</reference>
<dbReference type="PANTHER" id="PTHR35392">
    <property type="entry name" value="ZN(II)2CYS6 TRANSCRIPTION FACTOR (EUROFUNG)-RELATED-RELATED"/>
    <property type="match status" value="1"/>
</dbReference>
<feature type="region of interest" description="Disordered" evidence="1">
    <location>
        <begin position="266"/>
        <end position="286"/>
    </location>
</feature>
<feature type="compositionally biased region" description="Polar residues" evidence="1">
    <location>
        <begin position="305"/>
        <end position="316"/>
    </location>
</feature>
<keyword evidence="3" id="KW-1185">Reference proteome</keyword>
<dbReference type="EMBL" id="JAQQWL010000003">
    <property type="protein sequence ID" value="KAK8079278.1"/>
    <property type="molecule type" value="Genomic_DNA"/>
</dbReference>
<evidence type="ECO:0000313" key="2">
    <source>
        <dbReference type="EMBL" id="KAK8079278.1"/>
    </source>
</evidence>
<dbReference type="PANTHER" id="PTHR35392:SF3">
    <property type="entry name" value="ZN(2)-C6 FUNGAL-TYPE DOMAIN-CONTAINING PROTEIN"/>
    <property type="match status" value="1"/>
</dbReference>
<feature type="compositionally biased region" description="Low complexity" evidence="1">
    <location>
        <begin position="270"/>
        <end position="285"/>
    </location>
</feature>
<gene>
    <name evidence="2" type="ORF">PG994_003085</name>
</gene>
<feature type="region of interest" description="Disordered" evidence="1">
    <location>
        <begin position="180"/>
        <end position="206"/>
    </location>
</feature>
<comment type="caution">
    <text evidence="2">The sequence shown here is derived from an EMBL/GenBank/DDBJ whole genome shotgun (WGS) entry which is preliminary data.</text>
</comment>
<dbReference type="InterPro" id="IPR052973">
    <property type="entry name" value="Fungal_sec-metab_reg_TF"/>
</dbReference>
<accession>A0ABR1WAU1</accession>
<organism evidence="2 3">
    <name type="scientific">Apiospora phragmitis</name>
    <dbReference type="NCBI Taxonomy" id="2905665"/>
    <lineage>
        <taxon>Eukaryota</taxon>
        <taxon>Fungi</taxon>
        <taxon>Dikarya</taxon>
        <taxon>Ascomycota</taxon>
        <taxon>Pezizomycotina</taxon>
        <taxon>Sordariomycetes</taxon>
        <taxon>Xylariomycetidae</taxon>
        <taxon>Amphisphaeriales</taxon>
        <taxon>Apiosporaceae</taxon>
        <taxon>Apiospora</taxon>
    </lineage>
</organism>
<evidence type="ECO:0000256" key="1">
    <source>
        <dbReference type="SAM" id="MobiDB-lite"/>
    </source>
</evidence>
<dbReference type="RefSeq" id="XP_066720349.1">
    <property type="nucleotide sequence ID" value="XM_066854494.1"/>
</dbReference>
<feature type="region of interest" description="Disordered" evidence="1">
    <location>
        <begin position="303"/>
        <end position="344"/>
    </location>
</feature>
<evidence type="ECO:0000313" key="3">
    <source>
        <dbReference type="Proteomes" id="UP001480595"/>
    </source>
</evidence>
<protein>
    <submittedName>
        <fullName evidence="2">Satratoxin biosynthesis SC3 cluster transcription factor SAT20</fullName>
    </submittedName>
</protein>
<name>A0ABR1WAU1_9PEZI</name>